<name>A0A1I7M7I5_9BURK</name>
<protein>
    <submittedName>
        <fullName evidence="2">Uncharacterized protein</fullName>
    </submittedName>
</protein>
<feature type="transmembrane region" description="Helical" evidence="1">
    <location>
        <begin position="104"/>
        <end position="121"/>
    </location>
</feature>
<dbReference type="Proteomes" id="UP000199391">
    <property type="component" value="Unassembled WGS sequence"/>
</dbReference>
<proteinExistence type="predicted"/>
<keyword evidence="1" id="KW-0812">Transmembrane</keyword>
<gene>
    <name evidence="2" type="ORF">SAMN05216552_108020</name>
</gene>
<dbReference type="EMBL" id="FPBO01000080">
    <property type="protein sequence ID" value="SFV17909.1"/>
    <property type="molecule type" value="Genomic_DNA"/>
</dbReference>
<keyword evidence="3" id="KW-1185">Reference proteome</keyword>
<evidence type="ECO:0000313" key="2">
    <source>
        <dbReference type="EMBL" id="SFV17909.1"/>
    </source>
</evidence>
<dbReference type="RefSeq" id="WP_371859714.1">
    <property type="nucleotide sequence ID" value="NZ_FPBO01000080.1"/>
</dbReference>
<reference evidence="3" key="1">
    <citation type="submission" date="2016-10" db="EMBL/GenBank/DDBJ databases">
        <authorList>
            <person name="Varghese N."/>
            <person name="Submissions S."/>
        </authorList>
    </citation>
    <scope>NUCLEOTIDE SEQUENCE [LARGE SCALE GENOMIC DNA]</scope>
    <source>
        <strain evidence="3">CGMCC 1.11014</strain>
    </source>
</reference>
<sequence>ASAAAALQAQAQALAMANAASDSAFRFGDSTVSKAFDFADAITQGAAEQTAASGSRADAIVKSAMESAMDAYGDAGGKVAEAYKNTSATLADAYTNSKAGEQKVLVGVSLLIAGLVAMRAMR</sequence>
<keyword evidence="1" id="KW-1133">Transmembrane helix</keyword>
<evidence type="ECO:0000313" key="3">
    <source>
        <dbReference type="Proteomes" id="UP000199391"/>
    </source>
</evidence>
<dbReference type="STRING" id="1035707.SAMN05216552_108020"/>
<evidence type="ECO:0000256" key="1">
    <source>
        <dbReference type="SAM" id="Phobius"/>
    </source>
</evidence>
<organism evidence="2 3">
    <name type="scientific">Pseudoduganella namucuonensis</name>
    <dbReference type="NCBI Taxonomy" id="1035707"/>
    <lineage>
        <taxon>Bacteria</taxon>
        <taxon>Pseudomonadati</taxon>
        <taxon>Pseudomonadota</taxon>
        <taxon>Betaproteobacteria</taxon>
        <taxon>Burkholderiales</taxon>
        <taxon>Oxalobacteraceae</taxon>
        <taxon>Telluria group</taxon>
        <taxon>Pseudoduganella</taxon>
    </lineage>
</organism>
<feature type="non-terminal residue" evidence="2">
    <location>
        <position position="1"/>
    </location>
</feature>
<accession>A0A1I7M7I5</accession>
<dbReference type="AlphaFoldDB" id="A0A1I7M7I5"/>
<keyword evidence="1" id="KW-0472">Membrane</keyword>